<comment type="catalytic activity">
    <reaction evidence="7 8">
        <text>UDP-alpha-D-glucose + 2 NAD(+) + H2O = UDP-alpha-D-glucuronate + 2 NADH + 3 H(+)</text>
        <dbReference type="Rhea" id="RHEA:23596"/>
        <dbReference type="ChEBI" id="CHEBI:15377"/>
        <dbReference type="ChEBI" id="CHEBI:15378"/>
        <dbReference type="ChEBI" id="CHEBI:57540"/>
        <dbReference type="ChEBI" id="CHEBI:57945"/>
        <dbReference type="ChEBI" id="CHEBI:58052"/>
        <dbReference type="ChEBI" id="CHEBI:58885"/>
        <dbReference type="EC" id="1.1.1.22"/>
    </reaction>
</comment>
<dbReference type="SUPFAM" id="SSF51735">
    <property type="entry name" value="NAD(P)-binding Rossmann-fold domains"/>
    <property type="match status" value="1"/>
</dbReference>
<feature type="binding site" evidence="10">
    <location>
        <position position="261"/>
    </location>
    <ligand>
        <name>substrate</name>
    </ligand>
</feature>
<gene>
    <name evidence="13" type="primary">ywqF_2</name>
    <name evidence="13" type="ORF">PSEMO_55180</name>
</gene>
<feature type="binding site" evidence="11">
    <location>
        <position position="267"/>
    </location>
    <ligand>
        <name>NAD(+)</name>
        <dbReference type="ChEBI" id="CHEBI:57540"/>
    </ligand>
</feature>
<evidence type="ECO:0000256" key="6">
    <source>
        <dbReference type="ARBA" id="ARBA00023027"/>
    </source>
</evidence>
<feature type="binding site" evidence="11">
    <location>
        <position position="35"/>
    </location>
    <ligand>
        <name>NAD(+)</name>
        <dbReference type="ChEBI" id="CHEBI:57540"/>
    </ligand>
</feature>
<dbReference type="InterPro" id="IPR001732">
    <property type="entry name" value="UDP-Glc/GDP-Man_DH_N"/>
</dbReference>
<feature type="active site" description="Nucleophile" evidence="9">
    <location>
        <position position="264"/>
    </location>
</feature>
<dbReference type="EMBL" id="MKZO01000067">
    <property type="protein sequence ID" value="OLS59550.1"/>
    <property type="molecule type" value="Genomic_DNA"/>
</dbReference>
<dbReference type="GO" id="GO:0003979">
    <property type="term" value="F:UDP-glucose 6-dehydrogenase activity"/>
    <property type="evidence" value="ECO:0007669"/>
    <property type="project" value="UniProtKB-EC"/>
</dbReference>
<evidence type="ECO:0000256" key="7">
    <source>
        <dbReference type="ARBA" id="ARBA00047473"/>
    </source>
</evidence>
<dbReference type="GO" id="GO:0051287">
    <property type="term" value="F:NAD binding"/>
    <property type="evidence" value="ECO:0007669"/>
    <property type="project" value="InterPro"/>
</dbReference>
<dbReference type="PIRSF" id="PIRSF000124">
    <property type="entry name" value="UDPglc_GDPman_dh"/>
    <property type="match status" value="1"/>
</dbReference>
<dbReference type="SUPFAM" id="SSF48179">
    <property type="entry name" value="6-phosphogluconate dehydrogenase C-terminal domain-like"/>
    <property type="match status" value="1"/>
</dbReference>
<comment type="pathway">
    <text evidence="1">Nucleotide-sugar biosynthesis; UDP-alpha-D-glucuronate biosynthesis; UDP-alpha-D-glucuronate from UDP-alpha-D-glucose: step 1/1.</text>
</comment>
<dbReference type="GO" id="GO:0006065">
    <property type="term" value="P:UDP-glucuronate biosynthetic process"/>
    <property type="evidence" value="ECO:0007669"/>
    <property type="project" value="UniProtKB-UniPathway"/>
</dbReference>
<dbReference type="SMART" id="SM00984">
    <property type="entry name" value="UDPG_MGDP_dh_C"/>
    <property type="match status" value="1"/>
</dbReference>
<proteinExistence type="inferred from homology"/>
<feature type="binding site" evidence="10">
    <location>
        <begin position="153"/>
        <end position="156"/>
    </location>
    <ligand>
        <name>substrate</name>
    </ligand>
</feature>
<dbReference type="RefSeq" id="WP_075806129.1">
    <property type="nucleotide sequence ID" value="NZ_MKZO01000067.1"/>
</dbReference>
<dbReference type="InterPro" id="IPR036291">
    <property type="entry name" value="NAD(P)-bd_dom_sf"/>
</dbReference>
<dbReference type="Pfam" id="PF03720">
    <property type="entry name" value="UDPG_MGDP_dh_C"/>
    <property type="match status" value="1"/>
</dbReference>
<keyword evidence="6 8" id="KW-0520">NAD</keyword>
<dbReference type="PANTHER" id="PTHR43750:SF3">
    <property type="entry name" value="UDP-GLUCOSE 6-DEHYDROGENASE TUAD"/>
    <property type="match status" value="1"/>
</dbReference>
<dbReference type="UniPathway" id="UPA00038">
    <property type="reaction ID" value="UER00491"/>
</dbReference>
<dbReference type="Proteomes" id="UP000186736">
    <property type="component" value="Unassembled WGS sequence"/>
</dbReference>
<evidence type="ECO:0000256" key="11">
    <source>
        <dbReference type="PIRSR" id="PIRSR500134-3"/>
    </source>
</evidence>
<evidence type="ECO:0000313" key="14">
    <source>
        <dbReference type="Proteomes" id="UP000186736"/>
    </source>
</evidence>
<sequence>MKVAVFGTGYVGLTLAACLAEVGHAVCCVDVDAHRVASLSEGHCPIFEPGLPELLKNGLTSARLKFTLDAARAIDTATVIFIAVGTPSLPDGSADLRQVFAVTDSIARHARGEKVVVNKSTSPVGTVDAIKARLASHDASTAQRLDVVSNPEFLKEGSAVLDCMRPDRILIGGASPTTLNLLRELFAPFSRNHDKFISMDARSAELAKYAANCMLATKISFMNEMANLAEHTGADIEAVRRGIGSDPRIGYDFIYAGCGFGGSCFPKDLSALQRIAEQYDYQPRLLQAVDAVNQRQKHRLFEKILDHYDGDLAGKTFALWGLAFKPNTDDMREASSQVLLRSLWQAGAKVQAFDPQARAEARRLFGERDDLQLMDRKEDTLAGAHALVIVTEWQDFRVLDSGMVRQRLLDGTVFDGRNLFEPAQMAEAGLAYYSIGRPDAGTRPGAPAVQA</sequence>
<dbReference type="PROSITE" id="PS51257">
    <property type="entry name" value="PROKAR_LIPOPROTEIN"/>
    <property type="match status" value="1"/>
</dbReference>
<comment type="similarity">
    <text evidence="2 8">Belongs to the UDP-glucose/GDP-mannose dehydrogenase family.</text>
</comment>
<dbReference type="InterPro" id="IPR014026">
    <property type="entry name" value="UDP-Glc/GDP-Man_DH_dimer"/>
</dbReference>
<evidence type="ECO:0000256" key="1">
    <source>
        <dbReference type="ARBA" id="ARBA00004701"/>
    </source>
</evidence>
<evidence type="ECO:0000256" key="10">
    <source>
        <dbReference type="PIRSR" id="PIRSR500134-2"/>
    </source>
</evidence>
<evidence type="ECO:0000256" key="5">
    <source>
        <dbReference type="ARBA" id="ARBA00023002"/>
    </source>
</evidence>
<feature type="binding site" evidence="11">
    <location>
        <position position="156"/>
    </location>
    <ligand>
        <name>NAD(+)</name>
        <dbReference type="ChEBI" id="CHEBI:57540"/>
    </ligand>
</feature>
<dbReference type="Gene3D" id="1.20.5.100">
    <property type="entry name" value="Cytochrome c1, transmembrane anchor, C-terminal"/>
    <property type="match status" value="1"/>
</dbReference>
<feature type="binding site" evidence="11">
    <location>
        <position position="30"/>
    </location>
    <ligand>
        <name>NAD(+)</name>
        <dbReference type="ChEBI" id="CHEBI:57540"/>
    </ligand>
</feature>
<dbReference type="SUPFAM" id="SSF52413">
    <property type="entry name" value="UDP-glucose/GDP-mannose dehydrogenase C-terminal domain"/>
    <property type="match status" value="1"/>
</dbReference>
<dbReference type="InterPro" id="IPR014027">
    <property type="entry name" value="UDP-Glc/GDP-Man_DH_C"/>
</dbReference>
<dbReference type="InterPro" id="IPR017476">
    <property type="entry name" value="UDP-Glc/GDP-Man"/>
</dbReference>
<keyword evidence="5 8" id="KW-0560">Oxidoreductase</keyword>
<name>A0A1Q9QWM4_PSEPU</name>
<dbReference type="OrthoDB" id="9803238at2"/>
<reference evidence="13 14" key="1">
    <citation type="submission" date="2016-10" db="EMBL/GenBank/DDBJ databases">
        <title>Genome Sequence of Pseudomonas putida GM4FR.</title>
        <authorList>
            <person name="Poehlein A."/>
            <person name="Wemheuer F."/>
            <person name="Hollensteiner J."/>
            <person name="Wemheuer B."/>
        </authorList>
    </citation>
    <scope>NUCLEOTIDE SEQUENCE [LARGE SCALE GENOMIC DNA]</scope>
    <source>
        <strain evidence="13 14">GM4FR</strain>
    </source>
</reference>
<dbReference type="InterPro" id="IPR008927">
    <property type="entry name" value="6-PGluconate_DH-like_C_sf"/>
</dbReference>
<accession>A0A1Q9QWM4</accession>
<dbReference type="AlphaFoldDB" id="A0A1Q9QWM4"/>
<dbReference type="Gene3D" id="3.40.50.720">
    <property type="entry name" value="NAD(P)-binding Rossmann-like Domain"/>
    <property type="match status" value="2"/>
</dbReference>
<evidence type="ECO:0000259" key="12">
    <source>
        <dbReference type="SMART" id="SM00984"/>
    </source>
</evidence>
<feature type="binding site" evidence="11">
    <location>
        <position position="121"/>
    </location>
    <ligand>
        <name>NAD(+)</name>
        <dbReference type="ChEBI" id="CHEBI:57540"/>
    </ligand>
</feature>
<dbReference type="NCBIfam" id="TIGR03026">
    <property type="entry name" value="NDP-sugDHase"/>
    <property type="match status" value="1"/>
</dbReference>
<feature type="binding site" evidence="11">
    <location>
        <position position="86"/>
    </location>
    <ligand>
        <name>NAD(+)</name>
        <dbReference type="ChEBI" id="CHEBI:57540"/>
    </ligand>
</feature>
<organism evidence="13 14">
    <name type="scientific">Pseudomonas putida</name>
    <name type="common">Arthrobacter siderocapsulatus</name>
    <dbReference type="NCBI Taxonomy" id="303"/>
    <lineage>
        <taxon>Bacteria</taxon>
        <taxon>Pseudomonadati</taxon>
        <taxon>Pseudomonadota</taxon>
        <taxon>Gammaproteobacteria</taxon>
        <taxon>Pseudomonadales</taxon>
        <taxon>Pseudomonadaceae</taxon>
        <taxon>Pseudomonas</taxon>
    </lineage>
</organism>
<evidence type="ECO:0000256" key="9">
    <source>
        <dbReference type="PIRSR" id="PIRSR500134-1"/>
    </source>
</evidence>
<feature type="binding site" evidence="10">
    <location>
        <position position="325"/>
    </location>
    <ligand>
        <name>substrate</name>
    </ligand>
</feature>
<feature type="domain" description="UDP-glucose/GDP-mannose dehydrogenase C-terminal" evidence="12">
    <location>
        <begin position="318"/>
        <end position="422"/>
    </location>
</feature>
<dbReference type="InterPro" id="IPR028357">
    <property type="entry name" value="UDPglc_DH_bac"/>
</dbReference>
<dbReference type="GO" id="GO:0000271">
    <property type="term" value="P:polysaccharide biosynthetic process"/>
    <property type="evidence" value="ECO:0007669"/>
    <property type="project" value="InterPro"/>
</dbReference>
<dbReference type="EC" id="1.1.1.22" evidence="3 8"/>
<feature type="binding site" evidence="11">
    <location>
        <position position="332"/>
    </location>
    <ligand>
        <name>NAD(+)</name>
        <dbReference type="ChEBI" id="CHEBI:57540"/>
    </ligand>
</feature>
<comment type="caution">
    <text evidence="13">The sequence shown here is derived from an EMBL/GenBank/DDBJ whole genome shotgun (WGS) entry which is preliminary data.</text>
</comment>
<dbReference type="Pfam" id="PF03721">
    <property type="entry name" value="UDPG_MGDP_dh_N"/>
    <property type="match status" value="1"/>
</dbReference>
<feature type="binding site" evidence="10">
    <location>
        <begin position="253"/>
        <end position="257"/>
    </location>
    <ligand>
        <name>substrate</name>
    </ligand>
</feature>
<protein>
    <recommendedName>
        <fullName evidence="4 8">UDP-glucose 6-dehydrogenase</fullName>
        <ecNumber evidence="3 8">1.1.1.22</ecNumber>
    </recommendedName>
</protein>
<evidence type="ECO:0000256" key="8">
    <source>
        <dbReference type="PIRNR" id="PIRNR000124"/>
    </source>
</evidence>
<dbReference type="PIRSF" id="PIRSF500134">
    <property type="entry name" value="UDPglc_DH_bac"/>
    <property type="match status" value="1"/>
</dbReference>
<evidence type="ECO:0000313" key="13">
    <source>
        <dbReference type="EMBL" id="OLS59550.1"/>
    </source>
</evidence>
<evidence type="ECO:0000256" key="4">
    <source>
        <dbReference type="ARBA" id="ARBA00015132"/>
    </source>
</evidence>
<evidence type="ECO:0000256" key="2">
    <source>
        <dbReference type="ARBA" id="ARBA00006601"/>
    </source>
</evidence>
<dbReference type="Pfam" id="PF00984">
    <property type="entry name" value="UDPG_MGDP_dh"/>
    <property type="match status" value="1"/>
</dbReference>
<feature type="binding site" evidence="10">
    <location>
        <position position="208"/>
    </location>
    <ligand>
        <name>substrate</name>
    </ligand>
</feature>
<dbReference type="InterPro" id="IPR036220">
    <property type="entry name" value="UDP-Glc/GDP-Man_DH_C_sf"/>
</dbReference>
<evidence type="ECO:0000256" key="3">
    <source>
        <dbReference type="ARBA" id="ARBA00012954"/>
    </source>
</evidence>
<dbReference type="PANTHER" id="PTHR43750">
    <property type="entry name" value="UDP-GLUCOSE 6-DEHYDROGENASE TUAD"/>
    <property type="match status" value="1"/>
</dbReference>